<accession>A0ABU1F5L6</accession>
<keyword evidence="3" id="KW-1185">Reference proteome</keyword>
<dbReference type="Gene3D" id="3.30.70.100">
    <property type="match status" value="1"/>
</dbReference>
<protein>
    <submittedName>
        <fullName evidence="2">DUF1330 domain-containing protein</fullName>
    </submittedName>
</protein>
<evidence type="ECO:0000313" key="2">
    <source>
        <dbReference type="EMBL" id="MDR5651729.1"/>
    </source>
</evidence>
<reference evidence="2 3" key="1">
    <citation type="submission" date="2023-09" db="EMBL/GenBank/DDBJ databases">
        <title>Xinfangfangia sedmenti sp. nov., isolated the sedment.</title>
        <authorList>
            <person name="Xu L."/>
        </authorList>
    </citation>
    <scope>NUCLEOTIDE SEQUENCE [LARGE SCALE GENOMIC DNA]</scope>
    <source>
        <strain evidence="2 3">LG-4</strain>
    </source>
</reference>
<gene>
    <name evidence="2" type="ORF">RGD00_03885</name>
</gene>
<comment type="caution">
    <text evidence="2">The sequence shown here is derived from an EMBL/GenBank/DDBJ whole genome shotgun (WGS) entry which is preliminary data.</text>
</comment>
<organism evidence="2 3">
    <name type="scientific">Ruixingdingia sedimenti</name>
    <dbReference type="NCBI Taxonomy" id="3073604"/>
    <lineage>
        <taxon>Bacteria</taxon>
        <taxon>Pseudomonadati</taxon>
        <taxon>Pseudomonadota</taxon>
        <taxon>Alphaproteobacteria</taxon>
        <taxon>Rhodobacterales</taxon>
        <taxon>Paracoccaceae</taxon>
        <taxon>Ruixingdingia</taxon>
    </lineage>
</organism>
<dbReference type="EMBL" id="JAVKPH010000003">
    <property type="protein sequence ID" value="MDR5651729.1"/>
    <property type="molecule type" value="Genomic_DNA"/>
</dbReference>
<evidence type="ECO:0000259" key="1">
    <source>
        <dbReference type="Pfam" id="PF07045"/>
    </source>
</evidence>
<dbReference type="PANTHER" id="PTHR41521">
    <property type="match status" value="1"/>
</dbReference>
<dbReference type="SUPFAM" id="SSF54909">
    <property type="entry name" value="Dimeric alpha+beta barrel"/>
    <property type="match status" value="1"/>
</dbReference>
<dbReference type="Pfam" id="PF07045">
    <property type="entry name" value="DUF1330"/>
    <property type="match status" value="1"/>
</dbReference>
<feature type="domain" description="DUF1330" evidence="1">
    <location>
        <begin position="5"/>
        <end position="93"/>
    </location>
</feature>
<dbReference type="InterPro" id="IPR011008">
    <property type="entry name" value="Dimeric_a/b-barrel"/>
</dbReference>
<dbReference type="RefSeq" id="WP_310455979.1">
    <property type="nucleotide sequence ID" value="NZ_JAVKPH010000003.1"/>
</dbReference>
<dbReference type="PANTHER" id="PTHR41521:SF4">
    <property type="entry name" value="BLR0684 PROTEIN"/>
    <property type="match status" value="1"/>
</dbReference>
<name>A0ABU1F5L6_9RHOB</name>
<dbReference type="Proteomes" id="UP001247754">
    <property type="component" value="Unassembled WGS sequence"/>
</dbReference>
<dbReference type="InterPro" id="IPR010753">
    <property type="entry name" value="DUF1330"/>
</dbReference>
<sequence length="96" mass="11000">MPALFIAIRERTRDAAEMETYSALARQTLAGRAFRLLARYEGHDGLEGPEPEAVLVMEFPTMADARAWYHSDDYRAALRHRNMGADYRVLLVETKE</sequence>
<evidence type="ECO:0000313" key="3">
    <source>
        <dbReference type="Proteomes" id="UP001247754"/>
    </source>
</evidence>
<proteinExistence type="predicted"/>